<feature type="binding site" evidence="7">
    <location>
        <position position="179"/>
    </location>
    <ligand>
        <name>substrate</name>
    </ligand>
</feature>
<dbReference type="AlphaFoldDB" id="A0AA37RZD8"/>
<feature type="binding site" evidence="7">
    <location>
        <position position="93"/>
    </location>
    <ligand>
        <name>S-adenosyl-L-methionine</name>
        <dbReference type="ChEBI" id="CHEBI:59789"/>
    </ligand>
</feature>
<evidence type="ECO:0000313" key="9">
    <source>
        <dbReference type="Proteomes" id="UP001161422"/>
    </source>
</evidence>
<dbReference type="EMBL" id="BSNC01000019">
    <property type="protein sequence ID" value="GLP98105.1"/>
    <property type="molecule type" value="Genomic_DNA"/>
</dbReference>
<comment type="similarity">
    <text evidence="7">Belongs to the class I-like SAM-binding methyltransferase superfamily. TrmB family.</text>
</comment>
<evidence type="ECO:0000256" key="5">
    <source>
        <dbReference type="ARBA" id="ARBA00022691"/>
    </source>
</evidence>
<feature type="binding site" evidence="7">
    <location>
        <position position="143"/>
    </location>
    <ligand>
        <name>S-adenosyl-L-methionine</name>
        <dbReference type="ChEBI" id="CHEBI:59789"/>
    </ligand>
</feature>
<feature type="binding site" evidence="7">
    <location>
        <begin position="216"/>
        <end position="219"/>
    </location>
    <ligand>
        <name>substrate</name>
    </ligand>
</feature>
<dbReference type="Proteomes" id="UP001161422">
    <property type="component" value="Unassembled WGS sequence"/>
</dbReference>
<dbReference type="HAMAP" id="MF_01057">
    <property type="entry name" value="tRNA_methyltr_TrmB"/>
    <property type="match status" value="1"/>
</dbReference>
<proteinExistence type="inferred from homology"/>
<sequence>MSEVTTAEFNEDGKYIRKVRSFVLREGRLTKGQQAAFDKHWGQYGIDYTPEALDLAALFGNDNPVVLEIGFGMGKSLVEMAAAQPDKNFIGIEVHKPGVGACIMEAAEQGLTNLKLFHHDGIEVLDNAIAKGSLDCVQLFFPDPWHKKRHHKRRIVQAEFAERIRGVLKVGGVLHMATDWENYAEHMTEVMVAAPGYKNQAENGDYVPRPEHRPLTKFEKRGQNLGHGVWDLMYQKVD</sequence>
<evidence type="ECO:0000256" key="4">
    <source>
        <dbReference type="ARBA" id="ARBA00022679"/>
    </source>
</evidence>
<dbReference type="CDD" id="cd02440">
    <property type="entry name" value="AdoMet_MTases"/>
    <property type="match status" value="1"/>
</dbReference>
<keyword evidence="5 7" id="KW-0949">S-adenosyl-L-methionine</keyword>
<comment type="caution">
    <text evidence="8">The sequence shown here is derived from an EMBL/GenBank/DDBJ whole genome shotgun (WGS) entry which is preliminary data.</text>
</comment>
<name>A0AA37RZD8_9GAMM</name>
<feature type="binding site" evidence="7">
    <location>
        <position position="147"/>
    </location>
    <ligand>
        <name>substrate</name>
    </ligand>
</feature>
<dbReference type="SUPFAM" id="SSF53335">
    <property type="entry name" value="S-adenosyl-L-methionine-dependent methyltransferases"/>
    <property type="match status" value="1"/>
</dbReference>
<organism evidence="8 9">
    <name type="scientific">Paraferrimonas sedimenticola</name>
    <dbReference type="NCBI Taxonomy" id="375674"/>
    <lineage>
        <taxon>Bacteria</taxon>
        <taxon>Pseudomonadati</taxon>
        <taxon>Pseudomonadota</taxon>
        <taxon>Gammaproteobacteria</taxon>
        <taxon>Alteromonadales</taxon>
        <taxon>Ferrimonadaceae</taxon>
        <taxon>Paraferrimonas</taxon>
    </lineage>
</organism>
<evidence type="ECO:0000256" key="1">
    <source>
        <dbReference type="ARBA" id="ARBA00000142"/>
    </source>
</evidence>
<accession>A0AA37RZD8</accession>
<evidence type="ECO:0000313" key="8">
    <source>
        <dbReference type="EMBL" id="GLP98105.1"/>
    </source>
</evidence>
<evidence type="ECO:0000256" key="3">
    <source>
        <dbReference type="ARBA" id="ARBA00022603"/>
    </source>
</evidence>
<dbReference type="PANTHER" id="PTHR23417">
    <property type="entry name" value="3-DEOXY-D-MANNO-OCTULOSONIC-ACID TRANSFERASE/TRNA GUANINE-N 7 - -METHYLTRANSFERASE"/>
    <property type="match status" value="1"/>
</dbReference>
<dbReference type="GO" id="GO:0043527">
    <property type="term" value="C:tRNA methyltransferase complex"/>
    <property type="evidence" value="ECO:0007669"/>
    <property type="project" value="TreeGrafter"/>
</dbReference>
<feature type="binding site" evidence="7">
    <location>
        <position position="68"/>
    </location>
    <ligand>
        <name>S-adenosyl-L-methionine</name>
        <dbReference type="ChEBI" id="CHEBI:59789"/>
    </ligand>
</feature>
<dbReference type="Pfam" id="PF02390">
    <property type="entry name" value="Methyltransf_4"/>
    <property type="match status" value="1"/>
</dbReference>
<feature type="binding site" evidence="7">
    <location>
        <position position="120"/>
    </location>
    <ligand>
        <name>S-adenosyl-L-methionine</name>
        <dbReference type="ChEBI" id="CHEBI:59789"/>
    </ligand>
</feature>
<keyword evidence="6 7" id="KW-0819">tRNA processing</keyword>
<reference evidence="8" key="2">
    <citation type="submission" date="2023-01" db="EMBL/GenBank/DDBJ databases">
        <title>Draft genome sequence of Paraferrimonas sedimenticola strain NBRC 101628.</title>
        <authorList>
            <person name="Sun Q."/>
            <person name="Mori K."/>
        </authorList>
    </citation>
    <scope>NUCLEOTIDE SEQUENCE</scope>
    <source>
        <strain evidence="8">NBRC 101628</strain>
    </source>
</reference>
<evidence type="ECO:0000256" key="6">
    <source>
        <dbReference type="ARBA" id="ARBA00022694"/>
    </source>
</evidence>
<dbReference type="InterPro" id="IPR055361">
    <property type="entry name" value="tRNA_methyltr_TrmB_bact"/>
</dbReference>
<dbReference type="InterPro" id="IPR029063">
    <property type="entry name" value="SAM-dependent_MTases_sf"/>
</dbReference>
<keyword evidence="4 7" id="KW-0808">Transferase</keyword>
<protein>
    <recommendedName>
        <fullName evidence="7">tRNA (guanine-N(7)-)-methyltransferase</fullName>
        <ecNumber evidence="7">2.1.1.33</ecNumber>
    </recommendedName>
    <alternativeName>
        <fullName evidence="7">tRNA (guanine(46)-N(7))-methyltransferase</fullName>
    </alternativeName>
    <alternativeName>
        <fullName evidence="7">tRNA(m7G46)-methyltransferase</fullName>
    </alternativeName>
</protein>
<evidence type="ECO:0000256" key="2">
    <source>
        <dbReference type="ARBA" id="ARBA00003015"/>
    </source>
</evidence>
<comment type="caution">
    <text evidence="7">Lacks conserved residue(s) required for the propagation of feature annotation.</text>
</comment>
<dbReference type="PROSITE" id="PS51625">
    <property type="entry name" value="SAM_MT_TRMB"/>
    <property type="match status" value="1"/>
</dbReference>
<gene>
    <name evidence="7 8" type="primary">trmB</name>
    <name evidence="8" type="ORF">GCM10007895_34120</name>
</gene>
<evidence type="ECO:0000256" key="7">
    <source>
        <dbReference type="HAMAP-Rule" id="MF_01057"/>
    </source>
</evidence>
<keyword evidence="9" id="KW-1185">Reference proteome</keyword>
<comment type="catalytic activity">
    <reaction evidence="1 7">
        <text>guanosine(46) in tRNA + S-adenosyl-L-methionine = N(7)-methylguanosine(46) in tRNA + S-adenosyl-L-homocysteine</text>
        <dbReference type="Rhea" id="RHEA:42708"/>
        <dbReference type="Rhea" id="RHEA-COMP:10188"/>
        <dbReference type="Rhea" id="RHEA-COMP:10189"/>
        <dbReference type="ChEBI" id="CHEBI:57856"/>
        <dbReference type="ChEBI" id="CHEBI:59789"/>
        <dbReference type="ChEBI" id="CHEBI:74269"/>
        <dbReference type="ChEBI" id="CHEBI:74480"/>
        <dbReference type="EC" id="2.1.1.33"/>
    </reaction>
</comment>
<dbReference type="EC" id="2.1.1.33" evidence="7"/>
<dbReference type="PANTHER" id="PTHR23417:SF14">
    <property type="entry name" value="PENTACOTRIPEPTIDE-REPEAT REGION OF PRORP DOMAIN-CONTAINING PROTEIN"/>
    <property type="match status" value="1"/>
</dbReference>
<comment type="function">
    <text evidence="2 7">Catalyzes the formation of N(7)-methylguanine at position 46 (m7G46) in tRNA.</text>
</comment>
<dbReference type="Gene3D" id="3.40.50.150">
    <property type="entry name" value="Vaccinia Virus protein VP39"/>
    <property type="match status" value="1"/>
</dbReference>
<dbReference type="InterPro" id="IPR003358">
    <property type="entry name" value="tRNA_(Gua-N-7)_MeTrfase_Trmb"/>
</dbReference>
<dbReference type="GO" id="GO:0008176">
    <property type="term" value="F:tRNA (guanine(46)-N7)-methyltransferase activity"/>
    <property type="evidence" value="ECO:0007669"/>
    <property type="project" value="UniProtKB-UniRule"/>
</dbReference>
<reference evidence="8" key="1">
    <citation type="journal article" date="2014" name="Int. J. Syst. Evol. Microbiol.">
        <title>Complete genome sequence of Corynebacterium casei LMG S-19264T (=DSM 44701T), isolated from a smear-ripened cheese.</title>
        <authorList>
            <consortium name="US DOE Joint Genome Institute (JGI-PGF)"/>
            <person name="Walter F."/>
            <person name="Albersmeier A."/>
            <person name="Kalinowski J."/>
            <person name="Ruckert C."/>
        </authorList>
    </citation>
    <scope>NUCLEOTIDE SEQUENCE</scope>
    <source>
        <strain evidence="8">NBRC 101628</strain>
    </source>
</reference>
<dbReference type="NCBIfam" id="TIGR00091">
    <property type="entry name" value="tRNA (guanosine(46)-N7)-methyltransferase TrmB"/>
    <property type="match status" value="1"/>
</dbReference>
<keyword evidence="3 7" id="KW-0489">Methyltransferase</keyword>
<dbReference type="RefSeq" id="WP_095504434.1">
    <property type="nucleotide sequence ID" value="NZ_BSNC01000019.1"/>
</dbReference>
<dbReference type="FunFam" id="3.40.50.150:FF:000024">
    <property type="entry name" value="tRNA (guanine-N(7)-)-methyltransferase"/>
    <property type="match status" value="1"/>
</dbReference>
<comment type="pathway">
    <text evidence="7">tRNA modification; N(7)-methylguanine-tRNA biosynthesis.</text>
</comment>